<comment type="subcellular location">
    <subcellularLocation>
        <location evidence="1">Secreted</location>
    </subcellularLocation>
</comment>
<evidence type="ECO:0000313" key="7">
    <source>
        <dbReference type="EMBL" id="CAL1527815.1"/>
    </source>
</evidence>
<evidence type="ECO:0000259" key="6">
    <source>
        <dbReference type="PROSITE" id="PS50041"/>
    </source>
</evidence>
<dbReference type="Proteomes" id="UP001497497">
    <property type="component" value="Unassembled WGS sequence"/>
</dbReference>
<protein>
    <recommendedName>
        <fullName evidence="6">C-type lectin domain-containing protein</fullName>
    </recommendedName>
</protein>
<dbReference type="GO" id="GO:0008083">
    <property type="term" value="F:growth factor activity"/>
    <property type="evidence" value="ECO:0007669"/>
    <property type="project" value="TreeGrafter"/>
</dbReference>
<dbReference type="PROSITE" id="PS50041">
    <property type="entry name" value="C_TYPE_LECTIN_2"/>
    <property type="match status" value="1"/>
</dbReference>
<reference evidence="7 8" key="1">
    <citation type="submission" date="2024-04" db="EMBL/GenBank/DDBJ databases">
        <authorList>
            <consortium name="Genoscope - CEA"/>
            <person name="William W."/>
        </authorList>
    </citation>
    <scope>NUCLEOTIDE SEQUENCE [LARGE SCALE GENOMIC DNA]</scope>
</reference>
<keyword evidence="3 5" id="KW-0732">Signal</keyword>
<dbReference type="PANTHER" id="PTHR22799:SF1">
    <property type="entry name" value="C-TYPE LECTIN DOMAIN FAMILY 11 MEMBER A"/>
    <property type="match status" value="1"/>
</dbReference>
<evidence type="ECO:0000256" key="1">
    <source>
        <dbReference type="ARBA" id="ARBA00004613"/>
    </source>
</evidence>
<dbReference type="SUPFAM" id="SSF56436">
    <property type="entry name" value="C-type lectin-like"/>
    <property type="match status" value="1"/>
</dbReference>
<comment type="caution">
    <text evidence="7">The sequence shown here is derived from an EMBL/GenBank/DDBJ whole genome shotgun (WGS) entry which is preliminary data.</text>
</comment>
<keyword evidence="8" id="KW-1185">Reference proteome</keyword>
<dbReference type="EMBL" id="CAXITT010000023">
    <property type="protein sequence ID" value="CAL1527815.1"/>
    <property type="molecule type" value="Genomic_DNA"/>
</dbReference>
<evidence type="ECO:0000313" key="8">
    <source>
        <dbReference type="Proteomes" id="UP001497497"/>
    </source>
</evidence>
<dbReference type="Pfam" id="PF00059">
    <property type="entry name" value="Lectin_C"/>
    <property type="match status" value="1"/>
</dbReference>
<evidence type="ECO:0000256" key="3">
    <source>
        <dbReference type="ARBA" id="ARBA00022729"/>
    </source>
</evidence>
<dbReference type="AlphaFoldDB" id="A0AAV2H3Q8"/>
<feature type="signal peptide" evidence="5">
    <location>
        <begin position="1"/>
        <end position="17"/>
    </location>
</feature>
<dbReference type="GO" id="GO:0005615">
    <property type="term" value="C:extracellular space"/>
    <property type="evidence" value="ECO:0007669"/>
    <property type="project" value="TreeGrafter"/>
</dbReference>
<evidence type="ECO:0000256" key="5">
    <source>
        <dbReference type="SAM" id="SignalP"/>
    </source>
</evidence>
<dbReference type="InterPro" id="IPR016187">
    <property type="entry name" value="CTDL_fold"/>
</dbReference>
<dbReference type="InterPro" id="IPR051663">
    <property type="entry name" value="CLec_Tetranectin-domain"/>
</dbReference>
<feature type="domain" description="C-type lectin" evidence="6">
    <location>
        <begin position="205"/>
        <end position="310"/>
    </location>
</feature>
<dbReference type="InterPro" id="IPR001304">
    <property type="entry name" value="C-type_lectin-like"/>
</dbReference>
<proteinExistence type="predicted"/>
<gene>
    <name evidence="7" type="ORF">GSLYS_00001985001</name>
</gene>
<dbReference type="InterPro" id="IPR016186">
    <property type="entry name" value="C-type_lectin-like/link_sf"/>
</dbReference>
<dbReference type="GO" id="GO:0030246">
    <property type="term" value="F:carbohydrate binding"/>
    <property type="evidence" value="ECO:0007669"/>
    <property type="project" value="UniProtKB-KW"/>
</dbReference>
<name>A0AAV2H3Q8_LYMST</name>
<feature type="chain" id="PRO_5043796980" description="C-type lectin domain-containing protein" evidence="5">
    <location>
        <begin position="18"/>
        <end position="339"/>
    </location>
</feature>
<evidence type="ECO:0000256" key="2">
    <source>
        <dbReference type="ARBA" id="ARBA00022525"/>
    </source>
</evidence>
<keyword evidence="4" id="KW-0430">Lectin</keyword>
<accession>A0AAV2H3Q8</accession>
<dbReference type="Gene3D" id="3.10.100.10">
    <property type="entry name" value="Mannose-Binding Protein A, subunit A"/>
    <property type="match status" value="1"/>
</dbReference>
<keyword evidence="2" id="KW-0964">Secreted</keyword>
<dbReference type="CDD" id="cd00037">
    <property type="entry name" value="CLECT"/>
    <property type="match status" value="1"/>
</dbReference>
<organism evidence="7 8">
    <name type="scientific">Lymnaea stagnalis</name>
    <name type="common">Great pond snail</name>
    <name type="synonym">Helix stagnalis</name>
    <dbReference type="NCBI Taxonomy" id="6523"/>
    <lineage>
        <taxon>Eukaryota</taxon>
        <taxon>Metazoa</taxon>
        <taxon>Spiralia</taxon>
        <taxon>Lophotrochozoa</taxon>
        <taxon>Mollusca</taxon>
        <taxon>Gastropoda</taxon>
        <taxon>Heterobranchia</taxon>
        <taxon>Euthyneura</taxon>
        <taxon>Panpulmonata</taxon>
        <taxon>Hygrophila</taxon>
        <taxon>Lymnaeoidea</taxon>
        <taxon>Lymnaeidae</taxon>
        <taxon>Lymnaea</taxon>
    </lineage>
</organism>
<evidence type="ECO:0000256" key="4">
    <source>
        <dbReference type="ARBA" id="ARBA00022734"/>
    </source>
</evidence>
<sequence length="339" mass="37729">MNMNIWAFVSFFVVTRAALQIEVNPAKVQLGVTKDLQVRCTFTAGKIPTITRLFYLLISHSNATTEEPDFQYLALINLFDGQINVFSQEFTSANGYINTRGESFIAVVWKDPKSTTAGAYRCDANGVDFIGRPRTLSETATVEAASPGVDVFLKEMANLTSHLAHLERTVSEFREQTANLRLFQDTMKSRLALVLKSMFDESEVFMGRRYYLSKDVTSFAPSTGGAACAMFGGYLAEIESNDEFQFLREFIIVSNRNMSVVMTGATDANEEGHWILSQSRADLEVFNWAEGEPDEGTHANCQGFSRDGDWYMADTSCVKHSPANDVGYICEIPESMTNG</sequence>
<dbReference type="PANTHER" id="PTHR22799">
    <property type="entry name" value="TETRANECTIN-RELATED"/>
    <property type="match status" value="1"/>
</dbReference>